<name>A0ACC0UNZ6_9AGAM</name>
<evidence type="ECO:0000313" key="1">
    <source>
        <dbReference type="EMBL" id="KAI9513030.1"/>
    </source>
</evidence>
<accession>A0ACC0UNZ6</accession>
<comment type="caution">
    <text evidence="1">The sequence shown here is derived from an EMBL/GenBank/DDBJ whole genome shotgun (WGS) entry which is preliminary data.</text>
</comment>
<reference evidence="1" key="1">
    <citation type="submission" date="2021-03" db="EMBL/GenBank/DDBJ databases">
        <title>Evolutionary priming and transition to the ectomycorrhizal habit in an iconic lineage of mushroom-forming fungi: is preadaptation a requirement?</title>
        <authorList>
            <consortium name="DOE Joint Genome Institute"/>
            <person name="Looney B.P."/>
            <person name="Miyauchi S."/>
            <person name="Morin E."/>
            <person name="Drula E."/>
            <person name="Courty P.E."/>
            <person name="Chicoki N."/>
            <person name="Fauchery L."/>
            <person name="Kohler A."/>
            <person name="Kuo A."/>
            <person name="LaButti K."/>
            <person name="Pangilinan J."/>
            <person name="Lipzen A."/>
            <person name="Riley R."/>
            <person name="Andreopoulos W."/>
            <person name="He G."/>
            <person name="Johnson J."/>
            <person name="Barry K.W."/>
            <person name="Grigoriev I.V."/>
            <person name="Nagy L."/>
            <person name="Hibbett D."/>
            <person name="Henrissat B."/>
            <person name="Matheny P.B."/>
            <person name="Labbe J."/>
            <person name="Martin A.F."/>
        </authorList>
    </citation>
    <scope>NUCLEOTIDE SEQUENCE</scope>
    <source>
        <strain evidence="1">BPL698</strain>
    </source>
</reference>
<dbReference type="EMBL" id="JAGFNK010000003">
    <property type="protein sequence ID" value="KAI9513030.1"/>
    <property type="molecule type" value="Genomic_DNA"/>
</dbReference>
<protein>
    <submittedName>
        <fullName evidence="1">Uncharacterized protein</fullName>
    </submittedName>
</protein>
<proteinExistence type="predicted"/>
<dbReference type="Proteomes" id="UP001207468">
    <property type="component" value="Unassembled WGS sequence"/>
</dbReference>
<evidence type="ECO:0000313" key="2">
    <source>
        <dbReference type="Proteomes" id="UP001207468"/>
    </source>
</evidence>
<organism evidence="1 2">
    <name type="scientific">Russula earlei</name>
    <dbReference type="NCBI Taxonomy" id="71964"/>
    <lineage>
        <taxon>Eukaryota</taxon>
        <taxon>Fungi</taxon>
        <taxon>Dikarya</taxon>
        <taxon>Basidiomycota</taxon>
        <taxon>Agaricomycotina</taxon>
        <taxon>Agaricomycetes</taxon>
        <taxon>Russulales</taxon>
        <taxon>Russulaceae</taxon>
        <taxon>Russula</taxon>
    </lineage>
</organism>
<keyword evidence="2" id="KW-1185">Reference proteome</keyword>
<sequence length="1084" mass="115027">MSESEAPPSNNDRSPSRHLARPSLATSASGIADSTISFNTYATGITEGSLRLSQFPPPPVTIPSTASPTSDRFPHSPAQSTFPVTAPPRPGPITDLGQPSPSQSTFTVTAPPRPGPITGLGQPSPSQSTFTVIAPPPPGPIAGLGQSSPSQSTFEVSANSIRRRVPLSPHDWHEGSSIITVDPTEDRMLSTSFITELLSSTASLNSPDSPLPRPPSSQADERSIVSEKSYPPSPHHYVPVAGPSRVPRSPLSPHSPQPFLGQSVDSHYNGEDDTVGSYSYEGHAAIIRPAPGLTKNISVIGMAPATLRHIGSASSIPESLHPRSQTTYGSTVPLNLYPISGFPPGIDQTSFADIQPVTGTSPFLPSKTPESHSSTFAKSQTISQRRESAYSTRSMRSHVSSLISTAGQHTARAARATLEWMRVKPLPRLPTIPNVSLSQEQEHRRMEGAVPLPQLAERADRLTALLDTGHLPHDSAYLSPGFGSDKDGSGGQGRRSVYPDESQPGSPLKTPKSKSLPKVPISRSRKIKLFVGVSVLALLILIGIVIGVTVGHKHVHGLSCPSNRTGNTCSLDPTCVCTSSSTSQCNPLAQSLVNLVPFVNDRFNANFTLATVVNAMTSGASAPGNDCAAQARVVDVSPALDAQSVPNRTEWAQGALLWSFVLSQNTSGVGNLRDFISTANWKSLPVDGPIAGFSSKFSTTELGYTFDFAAQIISEPSVSFVTDGQPSSGQLAEVNNIARAALDRMYTFASASSALRTTAMANYWQNVLQQDPSKFPTFASLLISSPILLPFDANGTAGTASIASLLTNSTSTPFPPPLSCYPGLTQSQFQLITSLETSVFGLSAPATQVNFDNSCYADRPIYGVLNILHLRLPFQDWQTGAKQGAILSRDASPRAVVYNGHVLSGLPTSYTSSIPTTDPRQFGTLQHMSHVLLDFFESIPDINVARQLVEYVLSSRVTPPTNDTLLGQYLNTIPTIEVAVFGSVTPVDVTGVVSSFTTPSGGLFFGTTESLAVRTWAIATTQSSVTWTEFANSSEVVDDSSFTDASFNAVWNPAYLYFHSSSNATVNVGNITAGFAAVNKFTST</sequence>
<gene>
    <name evidence="1" type="ORF">F5148DRAFT_972413</name>
</gene>